<accession>A0A852TAJ8</accession>
<feature type="region of interest" description="Disordered" evidence="1">
    <location>
        <begin position="204"/>
        <end position="232"/>
    </location>
</feature>
<organism evidence="2 3">
    <name type="scientific">Neobacillus niacini</name>
    <dbReference type="NCBI Taxonomy" id="86668"/>
    <lineage>
        <taxon>Bacteria</taxon>
        <taxon>Bacillati</taxon>
        <taxon>Bacillota</taxon>
        <taxon>Bacilli</taxon>
        <taxon>Bacillales</taxon>
        <taxon>Bacillaceae</taxon>
        <taxon>Neobacillus</taxon>
    </lineage>
</organism>
<feature type="compositionally biased region" description="Acidic residues" evidence="1">
    <location>
        <begin position="376"/>
        <end position="389"/>
    </location>
</feature>
<feature type="region of interest" description="Disordered" evidence="1">
    <location>
        <begin position="1"/>
        <end position="142"/>
    </location>
</feature>
<proteinExistence type="predicted"/>
<feature type="compositionally biased region" description="Basic and acidic residues" evidence="1">
    <location>
        <begin position="204"/>
        <end position="226"/>
    </location>
</feature>
<comment type="caution">
    <text evidence="2">The sequence shown here is derived from an EMBL/GenBank/DDBJ whole genome shotgun (WGS) entry which is preliminary data.</text>
</comment>
<sequence length="800" mass="92951">MKRNDWDEGDDIPSSAPQKPADYKRENESFEFSDMEEPGKGKAHSKESLDTTIERNNELSPEQGEKSSLERYQEAKEAVFGKATEENTSFFDEMMEKGKKNNPEDFRFEDDLAGKQEKDSDSVERYQEAKEAVFGKETEENTSFFDEMMEKGRGNNPEDFRFEDDLVGKQEEDGFSLERYQEAKEAVFGKETEENTSLFDEMMEKGKENNPEDFRFEDDLVGKNEEDGSSLERYQEVKEAVFGKETEESTSFFDEMMEKGMENNLDNFRFEDDLIGKNEEDGSSLERYQEAKEAVFGKETEENTSFFDEMMEKGKENNLEDFRFEEDLAKKQEEDTFSLEQYQEAKEAVFGKKTEENTSFFDEMMEKGKENNPEDFGFEEDLAEKQEEDTFSLEQYQEAKEAVFGKETEENTSFFDEMMEKGKENNPENFRFEDDLIGKNEEDGSSLERYQEVKEAVSGKETEESTSFFDEMMEKGKENNLDNFRFEDDLIGKNEEDGSSLERYQEAKEALFGKETEENTSLFDQLNVNTESKTDKNERDLIRRLREDINPGDKAIRTMKEAGSDVVNDGVDTLIDASAEALLTELVLQDIYQEKDTKGLWEDVGDKFVSKLEEKLDWEKWFPEAMPGDVDSEMEKFMDDMTEAYNVNPDIANTMDIYVGDRIDLKTEEILAEGKEVTDEMLRDWRDEAVGEVLEKTSELLVGEFLGFVRHVHNRYEEGKKNGEGATLKEQLRNSMEDYKKAYDEGRFLQHMRDGFKQEAWNVTKDIAKTTFALPRLGYSVGKVAYYGIRAGIRANQRKR</sequence>
<reference evidence="3" key="2">
    <citation type="submission" date="2020-08" db="EMBL/GenBank/DDBJ databases">
        <title>The Agave Microbiome: Exploring the role of microbial communities in plant adaptations to desert environments.</title>
        <authorList>
            <person name="Partida-Martinez L.P."/>
        </authorList>
    </citation>
    <scope>NUCLEOTIDE SEQUENCE [LARGE SCALE GENOMIC DNA]</scope>
    <source>
        <strain evidence="3">AT2.8</strain>
    </source>
</reference>
<feature type="region of interest" description="Disordered" evidence="1">
    <location>
        <begin position="367"/>
        <end position="389"/>
    </location>
</feature>
<dbReference type="Proteomes" id="UP000548423">
    <property type="component" value="Unassembled WGS sequence"/>
</dbReference>
<name>A0A852TAJ8_9BACI</name>
<evidence type="ECO:0000313" key="2">
    <source>
        <dbReference type="EMBL" id="NYE05810.1"/>
    </source>
</evidence>
<dbReference type="EMBL" id="JACCBX010000005">
    <property type="protein sequence ID" value="NYE05810.1"/>
    <property type="molecule type" value="Genomic_DNA"/>
</dbReference>
<protein>
    <submittedName>
        <fullName evidence="2">Polyhydroxyalkanoate synthesis regulator phasin</fullName>
    </submittedName>
</protein>
<evidence type="ECO:0000313" key="3">
    <source>
        <dbReference type="Proteomes" id="UP000548423"/>
    </source>
</evidence>
<feature type="region of interest" description="Disordered" evidence="1">
    <location>
        <begin position="439"/>
        <end position="465"/>
    </location>
</feature>
<feature type="compositionally biased region" description="Basic and acidic residues" evidence="1">
    <location>
        <begin position="449"/>
        <end position="463"/>
    </location>
</feature>
<feature type="compositionally biased region" description="Basic and acidic residues" evidence="1">
    <location>
        <begin position="94"/>
        <end position="139"/>
    </location>
</feature>
<gene>
    <name evidence="2" type="ORF">F4694_002585</name>
</gene>
<dbReference type="AlphaFoldDB" id="A0A852TAJ8"/>
<evidence type="ECO:0000256" key="1">
    <source>
        <dbReference type="SAM" id="MobiDB-lite"/>
    </source>
</evidence>
<reference evidence="3" key="1">
    <citation type="submission" date="2020-07" db="EMBL/GenBank/DDBJ databases">
        <authorList>
            <person name="Partida-Martinez L."/>
            <person name="Huntemann M."/>
            <person name="Clum A."/>
            <person name="Wang J."/>
            <person name="Palaniappan K."/>
            <person name="Ritter S."/>
            <person name="Chen I.-M."/>
            <person name="Stamatis D."/>
            <person name="Reddy T."/>
            <person name="O'Malley R."/>
            <person name="Daum C."/>
            <person name="Shapiro N."/>
            <person name="Ivanova N."/>
            <person name="Kyrpides N."/>
            <person name="Woyke T."/>
        </authorList>
    </citation>
    <scope>NUCLEOTIDE SEQUENCE [LARGE SCALE GENOMIC DNA]</scope>
    <source>
        <strain evidence="3">AT2.8</strain>
    </source>
</reference>
<feature type="compositionally biased region" description="Basic and acidic residues" evidence="1">
    <location>
        <begin position="37"/>
        <end position="85"/>
    </location>
</feature>